<gene>
    <name evidence="2" type="ORF">K7432_007611</name>
</gene>
<feature type="compositionally biased region" description="Basic residues" evidence="1">
    <location>
        <begin position="127"/>
        <end position="146"/>
    </location>
</feature>
<feature type="compositionally biased region" description="Basic and acidic residues" evidence="1">
    <location>
        <begin position="14"/>
        <end position="26"/>
    </location>
</feature>
<sequence length="189" mass="21194">MDRKSKLLALAAKRRAEAESTSDVKKSPSKKVKQSPPSKKATESPSSSKKSTIKSTGPVKIKAKSTVSVHRRSPPPRKPQVSARERDLNEDEYDTNDGFLVDSDEEEASADSEDNLSFESEEEDRPKKKSSKKEKSKKEKKPKKKHTSDGSESEEDLALEEELEDLDTSLIIKTSRRTRGGRTSYRDLE</sequence>
<accession>A0ABR2W010</accession>
<name>A0ABR2W010_9FUNG</name>
<feature type="compositionally biased region" description="Acidic residues" evidence="1">
    <location>
        <begin position="151"/>
        <end position="167"/>
    </location>
</feature>
<feature type="region of interest" description="Disordered" evidence="1">
    <location>
        <begin position="1"/>
        <end position="189"/>
    </location>
</feature>
<reference evidence="2 3" key="1">
    <citation type="submission" date="2023-04" db="EMBL/GenBank/DDBJ databases">
        <title>Genome of Basidiobolus ranarum AG-B5.</title>
        <authorList>
            <person name="Stajich J.E."/>
            <person name="Carter-House D."/>
            <person name="Gryganskyi A."/>
        </authorList>
    </citation>
    <scope>NUCLEOTIDE SEQUENCE [LARGE SCALE GENOMIC DNA]</scope>
    <source>
        <strain evidence="2 3">AG-B5</strain>
    </source>
</reference>
<evidence type="ECO:0000313" key="3">
    <source>
        <dbReference type="Proteomes" id="UP001479436"/>
    </source>
</evidence>
<evidence type="ECO:0000256" key="1">
    <source>
        <dbReference type="SAM" id="MobiDB-lite"/>
    </source>
</evidence>
<feature type="compositionally biased region" description="Acidic residues" evidence="1">
    <location>
        <begin position="102"/>
        <end position="123"/>
    </location>
</feature>
<organism evidence="2 3">
    <name type="scientific">Basidiobolus ranarum</name>
    <dbReference type="NCBI Taxonomy" id="34480"/>
    <lineage>
        <taxon>Eukaryota</taxon>
        <taxon>Fungi</taxon>
        <taxon>Fungi incertae sedis</taxon>
        <taxon>Zoopagomycota</taxon>
        <taxon>Entomophthoromycotina</taxon>
        <taxon>Basidiobolomycetes</taxon>
        <taxon>Basidiobolales</taxon>
        <taxon>Basidiobolaceae</taxon>
        <taxon>Basidiobolus</taxon>
    </lineage>
</organism>
<protein>
    <submittedName>
        <fullName evidence="2">Uncharacterized protein</fullName>
    </submittedName>
</protein>
<keyword evidence="3" id="KW-1185">Reference proteome</keyword>
<evidence type="ECO:0000313" key="2">
    <source>
        <dbReference type="EMBL" id="KAK9711748.1"/>
    </source>
</evidence>
<proteinExistence type="predicted"/>
<comment type="caution">
    <text evidence="2">The sequence shown here is derived from an EMBL/GenBank/DDBJ whole genome shotgun (WGS) entry which is preliminary data.</text>
</comment>
<feature type="compositionally biased region" description="Low complexity" evidence="1">
    <location>
        <begin position="34"/>
        <end position="56"/>
    </location>
</feature>
<dbReference type="Proteomes" id="UP001479436">
    <property type="component" value="Unassembled WGS sequence"/>
</dbReference>
<dbReference type="EMBL" id="JASJQH010007259">
    <property type="protein sequence ID" value="KAK9711748.1"/>
    <property type="molecule type" value="Genomic_DNA"/>
</dbReference>